<dbReference type="AlphaFoldDB" id="A0A8S9YMA1"/>
<sequence>MVINWRGPTGMVAAEWDFVIDASRYRVNWSIPVQMYGFPSAQTFVHPRMYFQDASGPSSSWRCDLTFGSPAYKLCYTTHKRICILNNTPNLFRLNSVDDFTNCNDHKSMIEVRSQHYISLFM</sequence>
<accession>A0A8S9YMA1</accession>
<reference evidence="1" key="1">
    <citation type="submission" date="2019-07" db="EMBL/GenBank/DDBJ databases">
        <title>Annotation for the trematode Paragonimus miyazaki's.</title>
        <authorList>
            <person name="Choi Y.-J."/>
        </authorList>
    </citation>
    <scope>NUCLEOTIDE SEQUENCE</scope>
    <source>
        <strain evidence="1">Japan</strain>
    </source>
</reference>
<evidence type="ECO:0000313" key="2">
    <source>
        <dbReference type="Proteomes" id="UP000822476"/>
    </source>
</evidence>
<evidence type="ECO:0000313" key="1">
    <source>
        <dbReference type="EMBL" id="KAF7255812.1"/>
    </source>
</evidence>
<proteinExistence type="predicted"/>
<comment type="caution">
    <text evidence="1">The sequence shown here is derived from an EMBL/GenBank/DDBJ whole genome shotgun (WGS) entry which is preliminary data.</text>
</comment>
<protein>
    <submittedName>
        <fullName evidence="1">Uncharacterized protein</fullName>
    </submittedName>
</protein>
<dbReference type="Proteomes" id="UP000822476">
    <property type="component" value="Unassembled WGS sequence"/>
</dbReference>
<name>A0A8S9YMA1_9TREM</name>
<keyword evidence="2" id="KW-1185">Reference proteome</keyword>
<organism evidence="1 2">
    <name type="scientific">Paragonimus skrjabini miyazakii</name>
    <dbReference type="NCBI Taxonomy" id="59628"/>
    <lineage>
        <taxon>Eukaryota</taxon>
        <taxon>Metazoa</taxon>
        <taxon>Spiralia</taxon>
        <taxon>Lophotrochozoa</taxon>
        <taxon>Platyhelminthes</taxon>
        <taxon>Trematoda</taxon>
        <taxon>Digenea</taxon>
        <taxon>Plagiorchiida</taxon>
        <taxon>Troglotremata</taxon>
        <taxon>Troglotrematidae</taxon>
        <taxon>Paragonimus</taxon>
    </lineage>
</organism>
<dbReference type="EMBL" id="JTDE01003649">
    <property type="protein sequence ID" value="KAF7255812.1"/>
    <property type="molecule type" value="Genomic_DNA"/>
</dbReference>
<gene>
    <name evidence="1" type="ORF">EG68_06933</name>
</gene>